<feature type="non-terminal residue" evidence="7">
    <location>
        <position position="246"/>
    </location>
</feature>
<feature type="domain" description="DDE" evidence="6">
    <location>
        <begin position="129"/>
        <end position="245"/>
    </location>
</feature>
<dbReference type="SUPFAM" id="SSF53098">
    <property type="entry name" value="Ribonuclease H-like"/>
    <property type="match status" value="1"/>
</dbReference>
<proteinExistence type="predicted"/>
<protein>
    <submittedName>
        <fullName evidence="7">Putative transposase</fullName>
    </submittedName>
</protein>
<dbReference type="NCBIfam" id="NF033587">
    <property type="entry name" value="transpos_IS6"/>
    <property type="match status" value="1"/>
</dbReference>
<dbReference type="Pfam" id="PF13610">
    <property type="entry name" value="DDE_Tnp_IS240"/>
    <property type="match status" value="1"/>
</dbReference>
<evidence type="ECO:0000256" key="5">
    <source>
        <dbReference type="SAM" id="Phobius"/>
    </source>
</evidence>
<evidence type="ECO:0000256" key="1">
    <source>
        <dbReference type="ARBA" id="ARBA00002286"/>
    </source>
</evidence>
<gene>
    <name evidence="7" type="ORF">SAMN04487909_16213</name>
</gene>
<dbReference type="AlphaFoldDB" id="A0A1G9CFG9"/>
<keyword evidence="3" id="KW-0238">DNA-binding</keyword>
<reference evidence="7 8" key="1">
    <citation type="submission" date="2016-10" db="EMBL/GenBank/DDBJ databases">
        <authorList>
            <person name="de Groot N.N."/>
        </authorList>
    </citation>
    <scope>NUCLEOTIDE SEQUENCE [LARGE SCALE GENOMIC DNA]</scope>
    <source>
        <strain evidence="7 8">DSM 2895</strain>
    </source>
</reference>
<evidence type="ECO:0000256" key="2">
    <source>
        <dbReference type="ARBA" id="ARBA00022578"/>
    </source>
</evidence>
<dbReference type="InterPro" id="IPR012337">
    <property type="entry name" value="RNaseH-like_sf"/>
</dbReference>
<evidence type="ECO:0000313" key="7">
    <source>
        <dbReference type="EMBL" id="SDK50433.1"/>
    </source>
</evidence>
<keyword evidence="2" id="KW-0815">Transposition</keyword>
<dbReference type="GO" id="GO:0003677">
    <property type="term" value="F:DNA binding"/>
    <property type="evidence" value="ECO:0007669"/>
    <property type="project" value="UniProtKB-KW"/>
</dbReference>
<dbReference type="GO" id="GO:0032196">
    <property type="term" value="P:transposition"/>
    <property type="evidence" value="ECO:0007669"/>
    <property type="project" value="UniProtKB-KW"/>
</dbReference>
<dbReference type="PANTHER" id="PTHR35528">
    <property type="entry name" value="BLL1675 PROTEIN"/>
    <property type="match status" value="1"/>
</dbReference>
<feature type="transmembrane region" description="Helical" evidence="5">
    <location>
        <begin position="20"/>
        <end position="39"/>
    </location>
</feature>
<dbReference type="InterPro" id="IPR052183">
    <property type="entry name" value="IS_Transposase"/>
</dbReference>
<dbReference type="InterPro" id="IPR032874">
    <property type="entry name" value="DDE_dom"/>
</dbReference>
<keyword evidence="4" id="KW-0233">DNA recombination</keyword>
<keyword evidence="5" id="KW-0472">Membrane</keyword>
<keyword evidence="5" id="KW-1133">Transmembrane helix</keyword>
<name>A0A1G9CFG9_ANEMI</name>
<dbReference type="PANTHER" id="PTHR35528:SF3">
    <property type="entry name" value="BLL1675 PROTEIN"/>
    <property type="match status" value="1"/>
</dbReference>
<dbReference type="GO" id="GO:0006310">
    <property type="term" value="P:DNA recombination"/>
    <property type="evidence" value="ECO:0007669"/>
    <property type="project" value="UniProtKB-KW"/>
</dbReference>
<comment type="function">
    <text evidence="1">Involved in the transposition of the insertion sequence.</text>
</comment>
<accession>A0A1G9CFG9</accession>
<sequence length="246" mass="29299">MITIIEYKTDYSITLFSVNIWFVFMMLLYKSVITLRLVLLQGFKSTLNFFKTELGESQMGYFKGKQFKKDIILVAVGYYCRFSLSYREVSEILKERGVSVHPTTIMRWVHEYGNLIYQIWKKKNKNVQLSWKLDETYIKVRGKWCYLYRAIDKDGHTLNIQLRKKRDHQAAYAFMKRLVKTFGEPTVLTTDKAPALLCAFNKLREQGFYLKKTHCKIKYLNNPIEQDHRHVKRCFSKSAGFQNLRH</sequence>
<dbReference type="InterPro" id="IPR047930">
    <property type="entry name" value="Transpos_IS6"/>
</dbReference>
<organism evidence="7 8">
    <name type="scientific">Aneurinibacillus migulanus</name>
    <name type="common">Bacillus migulanus</name>
    <dbReference type="NCBI Taxonomy" id="47500"/>
    <lineage>
        <taxon>Bacteria</taxon>
        <taxon>Bacillati</taxon>
        <taxon>Bacillota</taxon>
        <taxon>Bacilli</taxon>
        <taxon>Bacillales</taxon>
        <taxon>Paenibacillaceae</taxon>
        <taxon>Aneurinibacillus group</taxon>
        <taxon>Aneurinibacillus</taxon>
    </lineage>
</organism>
<dbReference type="Proteomes" id="UP000182836">
    <property type="component" value="Unassembled WGS sequence"/>
</dbReference>
<keyword evidence="5" id="KW-0812">Transmembrane</keyword>
<evidence type="ECO:0000256" key="4">
    <source>
        <dbReference type="ARBA" id="ARBA00023172"/>
    </source>
</evidence>
<evidence type="ECO:0000259" key="6">
    <source>
        <dbReference type="Pfam" id="PF13610"/>
    </source>
</evidence>
<dbReference type="InterPro" id="IPR036397">
    <property type="entry name" value="RNaseH_sf"/>
</dbReference>
<dbReference type="Gene3D" id="3.30.420.10">
    <property type="entry name" value="Ribonuclease H-like superfamily/Ribonuclease H"/>
    <property type="match status" value="1"/>
</dbReference>
<evidence type="ECO:0000256" key="3">
    <source>
        <dbReference type="ARBA" id="ARBA00023125"/>
    </source>
</evidence>
<dbReference type="EMBL" id="FNED01000062">
    <property type="protein sequence ID" value="SDK50433.1"/>
    <property type="molecule type" value="Genomic_DNA"/>
</dbReference>
<evidence type="ECO:0000313" key="8">
    <source>
        <dbReference type="Proteomes" id="UP000182836"/>
    </source>
</evidence>